<sequence>MLLHPTISPLPEADPALDQKQLFALGLDHVRRLSRRQWTDHNIHDPGITTLELLAYALTDLAYRSRHPLEDLLAIPGDAAASAAAMAEQFFSARRILPGKAVTEADYRKLLIDLKDVKNAWLQPAPHVLYANPAEGTLSATPTGKPAEIEVTVRGRYTALVEYMDQVSTAQQRADVDKQVMATLQANRGLGDDFVGVAAVGSQYFSLCAEIDLSLAADADQVAADIAFAVDRSLAPPVANYRLAEMLDKTHADGSRWKVPEIFEGPALDNGFIDDEELAAAGLKTEVRLSDVISVIMDIPGVVAIRDIVMNAMEMVDDKLKAREPEDKWRLPVPPGRQPRLCAQCGRLVFYKRNLPIPPNAARVGSLLDDLRTAERKKLESEHRDDLALPLGRFRDPARYRSFQHEFPVIYGLSEQGLPDGATPPRAAQALQFKAWLLFFDQIMANYLAQLAHVRDLFSMRPDLGQTYFSQLVDSFPDWQKIYGAGFTAEALADEVVEPGNGGILRRNRFLDHLLARYAEDFHEYVAIMQSRFGMGPDQAAIAKCHFLQDLPALGGERGLAYDASLQAADKLWNSDNVSGFEKRIARLLDIGNFQRRNLSEVAYDTYPEVDKTPGDEFRFRVRHPVDGKILLSSSTNYASPAQARTEMEAAIARAQRPEGYQRKTSSDGRHYFNIVDASGEVIARRIEYFATVDALESAISLLIAHLRSYYSGEGLYVIEHILLLPAQAGDPFMDICVDQACTDCAEVDPYSYRVTVVLPAFTGRFRDMDFRRFVEETLRLEMPAHILPRICWVNSGDMAVIEKAYRDWLAIRAGAATANRAAKIAALNRALTHAKNIYPSSGLHPCGQLEPPPFVLGRTALGSADDLIES</sequence>
<dbReference type="Proteomes" id="UP000808146">
    <property type="component" value="Unassembled WGS sequence"/>
</dbReference>
<comment type="caution">
    <text evidence="1">The sequence shown here is derived from an EMBL/GenBank/DDBJ whole genome shotgun (WGS) entry which is preliminary data.</text>
</comment>
<dbReference type="EMBL" id="JADKBR010000001">
    <property type="protein sequence ID" value="MBK8889454.1"/>
    <property type="molecule type" value="Genomic_DNA"/>
</dbReference>
<organism evidence="1 2">
    <name type="scientific">Candidatus Dechloromonas phosphorivorans</name>
    <dbReference type="NCBI Taxonomy" id="2899244"/>
    <lineage>
        <taxon>Bacteria</taxon>
        <taxon>Pseudomonadati</taxon>
        <taxon>Pseudomonadota</taxon>
        <taxon>Betaproteobacteria</taxon>
        <taxon>Rhodocyclales</taxon>
        <taxon>Azonexaceae</taxon>
        <taxon>Dechloromonas</taxon>
    </lineage>
</organism>
<reference evidence="2" key="1">
    <citation type="journal article" date="2021" name="Nat. Commun.">
        <title>Connecting structure to function with the recovery of over 1000 high-quality metagenome-assembled genomes from activated sludge using long-read sequencing.</title>
        <authorList>
            <person name="Singleton C.M."/>
            <person name="Petriglieri F."/>
            <person name="Kristensen J.M."/>
            <person name="Kirkegaard R.H."/>
            <person name="Michaelsen T.Y."/>
            <person name="Andersen M.H."/>
            <person name="Kondrotaite Z."/>
            <person name="Karst S.M."/>
            <person name="Dueholm M.S."/>
            <person name="Nielsen P.H."/>
            <person name="Albertsen M."/>
        </authorList>
    </citation>
    <scope>NUCLEOTIDE SEQUENCE [LARGE SCALE GENOMIC DNA]</scope>
</reference>
<proteinExistence type="predicted"/>
<dbReference type="AlphaFoldDB" id="A0A9D7LNA5"/>
<accession>A0A9D7LNA5</accession>
<evidence type="ECO:0000313" key="2">
    <source>
        <dbReference type="Proteomes" id="UP000808146"/>
    </source>
</evidence>
<dbReference type="InterPro" id="IPR036913">
    <property type="entry name" value="YegP-like_sf"/>
</dbReference>
<evidence type="ECO:0000313" key="1">
    <source>
        <dbReference type="EMBL" id="MBK8889454.1"/>
    </source>
</evidence>
<name>A0A9D7LNA5_9RHOO</name>
<protein>
    <submittedName>
        <fullName evidence="1">Diguanylate cyclase</fullName>
    </submittedName>
</protein>
<gene>
    <name evidence="1" type="ORF">IPN75_03185</name>
</gene>
<dbReference type="SUPFAM" id="SSF160113">
    <property type="entry name" value="YegP-like"/>
    <property type="match status" value="1"/>
</dbReference>
<dbReference type="Gene3D" id="2.30.29.80">
    <property type="match status" value="1"/>
</dbReference>